<evidence type="ECO:0000313" key="3">
    <source>
        <dbReference type="Proteomes" id="UP000243255"/>
    </source>
</evidence>
<dbReference type="RefSeq" id="WP_073124433.1">
    <property type="nucleotide sequence ID" value="NZ_BAABCH010000026.1"/>
</dbReference>
<keyword evidence="1" id="KW-1133">Transmembrane helix</keyword>
<protein>
    <recommendedName>
        <fullName evidence="4">4 TMS phage holin, superfamily IV</fullName>
    </recommendedName>
</protein>
<keyword evidence="1" id="KW-0812">Transmembrane</keyword>
<dbReference type="STRING" id="1121321.SAMN04488530_10583"/>
<gene>
    <name evidence="2" type="ORF">SAMN04488530_10583</name>
</gene>
<dbReference type="AlphaFoldDB" id="A0A1M5LU88"/>
<proteinExistence type="predicted"/>
<feature type="transmembrane region" description="Helical" evidence="1">
    <location>
        <begin position="71"/>
        <end position="90"/>
    </location>
</feature>
<sequence>MLKQFKLPFFQTFSATLIWILILISVFLGDVTFSIRYTWNLVGISAIFAMIFGVMYPALWNFSSIKAISKIIISSSINFVGGIIAVWLFSPDMLDIIRPWIILIAIATILGHIMGFYFYSKWDNEKKSDELNKLLRK</sequence>
<feature type="transmembrane region" description="Helical" evidence="1">
    <location>
        <begin position="96"/>
        <end position="119"/>
    </location>
</feature>
<organism evidence="2 3">
    <name type="scientific">Asaccharospora irregularis DSM 2635</name>
    <dbReference type="NCBI Taxonomy" id="1121321"/>
    <lineage>
        <taxon>Bacteria</taxon>
        <taxon>Bacillati</taxon>
        <taxon>Bacillota</taxon>
        <taxon>Clostridia</taxon>
        <taxon>Peptostreptococcales</taxon>
        <taxon>Peptostreptococcaceae</taxon>
        <taxon>Asaccharospora</taxon>
    </lineage>
</organism>
<keyword evidence="1" id="KW-0472">Membrane</keyword>
<feature type="transmembrane region" description="Helical" evidence="1">
    <location>
        <begin position="7"/>
        <end position="27"/>
    </location>
</feature>
<evidence type="ECO:0000256" key="1">
    <source>
        <dbReference type="SAM" id="Phobius"/>
    </source>
</evidence>
<name>A0A1M5LU88_9FIRM</name>
<reference evidence="3" key="1">
    <citation type="submission" date="2016-11" db="EMBL/GenBank/DDBJ databases">
        <authorList>
            <person name="Varghese N."/>
            <person name="Submissions S."/>
        </authorList>
    </citation>
    <scope>NUCLEOTIDE SEQUENCE [LARGE SCALE GENOMIC DNA]</scope>
    <source>
        <strain evidence="3">DSM 2635</strain>
    </source>
</reference>
<accession>A0A1M5LU88</accession>
<dbReference type="OrthoDB" id="2610916at2"/>
<keyword evidence="3" id="KW-1185">Reference proteome</keyword>
<feature type="transmembrane region" description="Helical" evidence="1">
    <location>
        <begin position="39"/>
        <end position="59"/>
    </location>
</feature>
<evidence type="ECO:0008006" key="4">
    <source>
        <dbReference type="Google" id="ProtNLM"/>
    </source>
</evidence>
<evidence type="ECO:0000313" key="2">
    <source>
        <dbReference type="EMBL" id="SHG68470.1"/>
    </source>
</evidence>
<dbReference type="EMBL" id="FQWX01000005">
    <property type="protein sequence ID" value="SHG68470.1"/>
    <property type="molecule type" value="Genomic_DNA"/>
</dbReference>
<dbReference type="Proteomes" id="UP000243255">
    <property type="component" value="Unassembled WGS sequence"/>
</dbReference>